<dbReference type="RefSeq" id="WP_128195239.1">
    <property type="nucleotide sequence ID" value="NZ_SACJ01000005.1"/>
</dbReference>
<dbReference type="InterPro" id="IPR001173">
    <property type="entry name" value="Glyco_trans_2-like"/>
</dbReference>
<name>A0A437KUH2_9FLAO</name>
<dbReference type="PANTHER" id="PTHR22916:SF3">
    <property type="entry name" value="UDP-GLCNAC:BETAGAL BETA-1,3-N-ACETYLGLUCOSAMINYLTRANSFERASE-LIKE PROTEIN 1"/>
    <property type="match status" value="1"/>
</dbReference>
<dbReference type="SUPFAM" id="SSF53448">
    <property type="entry name" value="Nucleotide-diphospho-sugar transferases"/>
    <property type="match status" value="1"/>
</dbReference>
<dbReference type="PANTHER" id="PTHR22916">
    <property type="entry name" value="GLYCOSYLTRANSFERASE"/>
    <property type="match status" value="1"/>
</dbReference>
<keyword evidence="3" id="KW-1185">Reference proteome</keyword>
<dbReference type="OrthoDB" id="9788101at2"/>
<evidence type="ECO:0000313" key="3">
    <source>
        <dbReference type="Proteomes" id="UP000285211"/>
    </source>
</evidence>
<dbReference type="EMBL" id="SACJ01000005">
    <property type="protein sequence ID" value="RVT75849.1"/>
    <property type="molecule type" value="Genomic_DNA"/>
</dbReference>
<evidence type="ECO:0000259" key="1">
    <source>
        <dbReference type="Pfam" id="PF00535"/>
    </source>
</evidence>
<protein>
    <submittedName>
        <fullName evidence="2">Glycosyltransferase</fullName>
    </submittedName>
</protein>
<evidence type="ECO:0000313" key="2">
    <source>
        <dbReference type="EMBL" id="RVT75849.1"/>
    </source>
</evidence>
<keyword evidence="2" id="KW-0808">Transferase</keyword>
<dbReference type="InterPro" id="IPR029044">
    <property type="entry name" value="Nucleotide-diphossugar_trans"/>
</dbReference>
<sequence>MISIIIATYNSGATLQRCLDSIYKQNFTSYEILIKDGGSTDNTNEILNNNAEKFYYLKSSRDNGVYDAWNDCLKKINGDWFIFLGSDDYFEDSDFLFKMNNYFLNASKNTKIFYGKNKIISDNGDFISVVGDDWDIAKKKINSVMTIRHPGCFHHKSLLELVGYFDDKFKIVGDHHYILRSLKFGDPVFYPFIGVVHALGGISTNPKLVSRVIHETYKLRRDLKLEPYIIIDSHFIKRIIILCIMFLLGKKYGTKLINFIVLKKK</sequence>
<dbReference type="Pfam" id="PF00535">
    <property type="entry name" value="Glycos_transf_2"/>
    <property type="match status" value="1"/>
</dbReference>
<organism evidence="2 3">
    <name type="scientific">Flavobacterium sufflavum</name>
    <dbReference type="NCBI Taxonomy" id="1921138"/>
    <lineage>
        <taxon>Bacteria</taxon>
        <taxon>Pseudomonadati</taxon>
        <taxon>Bacteroidota</taxon>
        <taxon>Flavobacteriia</taxon>
        <taxon>Flavobacteriales</taxon>
        <taxon>Flavobacteriaceae</taxon>
        <taxon>Flavobacterium</taxon>
    </lineage>
</organism>
<accession>A0A437KUH2</accession>
<dbReference type="AlphaFoldDB" id="A0A437KUH2"/>
<proteinExistence type="predicted"/>
<dbReference type="Proteomes" id="UP000285211">
    <property type="component" value="Unassembled WGS sequence"/>
</dbReference>
<dbReference type="GO" id="GO:0016758">
    <property type="term" value="F:hexosyltransferase activity"/>
    <property type="evidence" value="ECO:0007669"/>
    <property type="project" value="UniProtKB-ARBA"/>
</dbReference>
<comment type="caution">
    <text evidence="2">The sequence shown here is derived from an EMBL/GenBank/DDBJ whole genome shotgun (WGS) entry which is preliminary data.</text>
</comment>
<gene>
    <name evidence="2" type="ORF">EOD40_10365</name>
</gene>
<dbReference type="Gene3D" id="3.90.550.10">
    <property type="entry name" value="Spore Coat Polysaccharide Biosynthesis Protein SpsA, Chain A"/>
    <property type="match status" value="1"/>
</dbReference>
<reference evidence="2 3" key="1">
    <citation type="submission" date="2019-01" db="EMBL/GenBank/DDBJ databases">
        <authorList>
            <person name="Chen W.-M."/>
        </authorList>
    </citation>
    <scope>NUCLEOTIDE SEQUENCE [LARGE SCALE GENOMIC DNA]</scope>
    <source>
        <strain evidence="2 3">BBQ-12</strain>
    </source>
</reference>
<feature type="domain" description="Glycosyltransferase 2-like" evidence="1">
    <location>
        <begin position="3"/>
        <end position="105"/>
    </location>
</feature>